<dbReference type="Pfam" id="PF12831">
    <property type="entry name" value="FAD_oxidored"/>
    <property type="match status" value="1"/>
</dbReference>
<sequence length="79" mass="8409">MKNHPVLKLNHPHESSAPFRCVAGDKISHAAIRQMLCCAVTGQGTGVAAAVSLKDKATCRDVDISTVQNALKKQGVRID</sequence>
<evidence type="ECO:0000313" key="2">
    <source>
        <dbReference type="Proteomes" id="UP000265882"/>
    </source>
</evidence>
<dbReference type="AlphaFoldDB" id="A0A3A4NNR7"/>
<dbReference type="EMBL" id="QZKU01000115">
    <property type="protein sequence ID" value="RJP17394.1"/>
    <property type="molecule type" value="Genomic_DNA"/>
</dbReference>
<comment type="caution">
    <text evidence="1">The sequence shown here is derived from an EMBL/GenBank/DDBJ whole genome shotgun (WGS) entry which is preliminary data.</text>
</comment>
<reference evidence="1 2" key="1">
    <citation type="journal article" date="2017" name="ISME J.">
        <title>Energy and carbon metabolisms in a deep terrestrial subsurface fluid microbial community.</title>
        <authorList>
            <person name="Momper L."/>
            <person name="Jungbluth S.P."/>
            <person name="Lee M.D."/>
            <person name="Amend J.P."/>
        </authorList>
    </citation>
    <scope>NUCLEOTIDE SEQUENCE [LARGE SCALE GENOMIC DNA]</scope>
    <source>
        <strain evidence="1">SURF_5</strain>
    </source>
</reference>
<dbReference type="Proteomes" id="UP000265882">
    <property type="component" value="Unassembled WGS sequence"/>
</dbReference>
<name>A0A3A4NNR7_ABYX5</name>
<proteinExistence type="predicted"/>
<accession>A0A3A4NNR7</accession>
<protein>
    <submittedName>
        <fullName evidence="1">FAD-dependent oxidoreductase</fullName>
    </submittedName>
</protein>
<organism evidence="1 2">
    <name type="scientific">Abyssobacteria bacterium (strain SURF_5)</name>
    <dbReference type="NCBI Taxonomy" id="2093360"/>
    <lineage>
        <taxon>Bacteria</taxon>
        <taxon>Pseudomonadati</taxon>
        <taxon>Candidatus Hydrogenedentota</taxon>
        <taxon>Candidatus Abyssobacteria</taxon>
    </lineage>
</organism>
<gene>
    <name evidence="1" type="ORF">C4520_16660</name>
</gene>
<evidence type="ECO:0000313" key="1">
    <source>
        <dbReference type="EMBL" id="RJP17394.1"/>
    </source>
</evidence>